<accession>A0A673BEF0</accession>
<dbReference type="Ensembl" id="ENSSORT00005040676.1">
    <property type="protein sequence ID" value="ENSSORP00005039664.1"/>
    <property type="gene ID" value="ENSSORG00005018506.1"/>
</dbReference>
<evidence type="ECO:0000313" key="3">
    <source>
        <dbReference type="Proteomes" id="UP000472271"/>
    </source>
</evidence>
<evidence type="ECO:0000313" key="2">
    <source>
        <dbReference type="Ensembl" id="ENSSORP00005039664.1"/>
    </source>
</evidence>
<evidence type="ECO:0000256" key="1">
    <source>
        <dbReference type="SAM" id="MobiDB-lite"/>
    </source>
</evidence>
<reference evidence="2" key="2">
    <citation type="submission" date="2025-08" db="UniProtKB">
        <authorList>
            <consortium name="Ensembl"/>
        </authorList>
    </citation>
    <scope>IDENTIFICATION</scope>
</reference>
<organism evidence="2 3">
    <name type="scientific">Sphaeramia orbicularis</name>
    <name type="common">orbiculate cardinalfish</name>
    <dbReference type="NCBI Taxonomy" id="375764"/>
    <lineage>
        <taxon>Eukaryota</taxon>
        <taxon>Metazoa</taxon>
        <taxon>Chordata</taxon>
        <taxon>Craniata</taxon>
        <taxon>Vertebrata</taxon>
        <taxon>Euteleostomi</taxon>
        <taxon>Actinopterygii</taxon>
        <taxon>Neopterygii</taxon>
        <taxon>Teleostei</taxon>
        <taxon>Neoteleostei</taxon>
        <taxon>Acanthomorphata</taxon>
        <taxon>Gobiaria</taxon>
        <taxon>Kurtiformes</taxon>
        <taxon>Apogonoidei</taxon>
        <taxon>Apogonidae</taxon>
        <taxon>Apogoninae</taxon>
        <taxon>Sphaeramia</taxon>
    </lineage>
</organism>
<proteinExistence type="predicted"/>
<dbReference type="Proteomes" id="UP000472271">
    <property type="component" value="Chromosome 18"/>
</dbReference>
<sequence>ETDAFVLSREQNTDLFFMYRDFHLKWTRRTRLFFRTCLQVTCHITLVGICHHVFCYSFMHFYYFPVGKRKRDQDHGVPDWCPGPAGPNTGPGPAGPHTDAAALHNS</sequence>
<reference evidence="2" key="1">
    <citation type="submission" date="2019-06" db="EMBL/GenBank/DDBJ databases">
        <authorList>
            <consortium name="Wellcome Sanger Institute Data Sharing"/>
        </authorList>
    </citation>
    <scope>NUCLEOTIDE SEQUENCE [LARGE SCALE GENOMIC DNA]</scope>
</reference>
<name>A0A673BEF0_9TELE</name>
<dbReference type="AlphaFoldDB" id="A0A673BEF0"/>
<reference evidence="2" key="3">
    <citation type="submission" date="2025-09" db="UniProtKB">
        <authorList>
            <consortium name="Ensembl"/>
        </authorList>
    </citation>
    <scope>IDENTIFICATION</scope>
</reference>
<protein>
    <submittedName>
        <fullName evidence="2">Uncharacterized protein</fullName>
    </submittedName>
</protein>
<keyword evidence="3" id="KW-1185">Reference proteome</keyword>
<dbReference type="InParanoid" id="A0A673BEF0"/>
<feature type="region of interest" description="Disordered" evidence="1">
    <location>
        <begin position="70"/>
        <end position="106"/>
    </location>
</feature>